<evidence type="ECO:0000313" key="6">
    <source>
        <dbReference type="EMBL" id="KAE8037998.1"/>
    </source>
</evidence>
<keyword evidence="3" id="KW-0238">DNA-binding</keyword>
<organism evidence="6 7">
    <name type="scientific">Carpinus fangiana</name>
    <dbReference type="NCBI Taxonomy" id="176857"/>
    <lineage>
        <taxon>Eukaryota</taxon>
        <taxon>Viridiplantae</taxon>
        <taxon>Streptophyta</taxon>
        <taxon>Embryophyta</taxon>
        <taxon>Tracheophyta</taxon>
        <taxon>Spermatophyta</taxon>
        <taxon>Magnoliopsida</taxon>
        <taxon>eudicotyledons</taxon>
        <taxon>Gunneridae</taxon>
        <taxon>Pentapetalae</taxon>
        <taxon>rosids</taxon>
        <taxon>fabids</taxon>
        <taxon>Fagales</taxon>
        <taxon>Betulaceae</taxon>
        <taxon>Carpinus</taxon>
    </lineage>
</organism>
<protein>
    <recommendedName>
        <fullName evidence="8">TF-B3 domain-containing protein</fullName>
    </recommendedName>
</protein>
<dbReference type="EMBL" id="CM017324">
    <property type="protein sequence ID" value="KAE8037998.1"/>
    <property type="molecule type" value="Genomic_DNA"/>
</dbReference>
<evidence type="ECO:0000256" key="5">
    <source>
        <dbReference type="ARBA" id="ARBA00023242"/>
    </source>
</evidence>
<gene>
    <name evidence="6" type="ORF">FH972_010546</name>
</gene>
<keyword evidence="5" id="KW-0539">Nucleus</keyword>
<reference evidence="6 7" key="1">
    <citation type="submission" date="2019-06" db="EMBL/GenBank/DDBJ databases">
        <title>A chromosomal-level reference genome of Carpinus fangiana (Coryloideae, Betulaceae).</title>
        <authorList>
            <person name="Yang X."/>
            <person name="Wang Z."/>
            <person name="Zhang L."/>
            <person name="Hao G."/>
            <person name="Liu J."/>
            <person name="Yang Y."/>
        </authorList>
    </citation>
    <scope>NUCLEOTIDE SEQUENCE [LARGE SCALE GENOMIC DNA]</scope>
    <source>
        <strain evidence="6">Cfa_2016G</strain>
        <tissue evidence="6">Leaf</tissue>
    </source>
</reference>
<evidence type="ECO:0008006" key="8">
    <source>
        <dbReference type="Google" id="ProtNLM"/>
    </source>
</evidence>
<dbReference type="InterPro" id="IPR003340">
    <property type="entry name" value="B3_DNA-bd"/>
</dbReference>
<keyword evidence="7" id="KW-1185">Reference proteome</keyword>
<dbReference type="Proteomes" id="UP000327013">
    <property type="component" value="Chromosome 4"/>
</dbReference>
<dbReference type="PANTHER" id="PTHR34269:SF11">
    <property type="entry name" value="B3 DOMAIN PROTEIN"/>
    <property type="match status" value="1"/>
</dbReference>
<evidence type="ECO:0000256" key="2">
    <source>
        <dbReference type="ARBA" id="ARBA00023015"/>
    </source>
</evidence>
<comment type="subcellular location">
    <subcellularLocation>
        <location evidence="1">Nucleus</location>
    </subcellularLocation>
</comment>
<dbReference type="AlphaFoldDB" id="A0A660KRF2"/>
<dbReference type="SUPFAM" id="SSF101936">
    <property type="entry name" value="DNA-binding pseudobarrel domain"/>
    <property type="match status" value="1"/>
</dbReference>
<dbReference type="OrthoDB" id="1915967at2759"/>
<accession>A0A660KRF2</accession>
<dbReference type="InterPro" id="IPR015300">
    <property type="entry name" value="DNA-bd_pseudobarrel_sf"/>
</dbReference>
<proteinExistence type="predicted"/>
<evidence type="ECO:0000256" key="3">
    <source>
        <dbReference type="ARBA" id="ARBA00023125"/>
    </source>
</evidence>
<dbReference type="PANTHER" id="PTHR34269">
    <property type="entry name" value="TRANSCRIPTION FACTOR B3-DOMAIN FAMILY-RELATED"/>
    <property type="match status" value="1"/>
</dbReference>
<dbReference type="GO" id="GO:0003677">
    <property type="term" value="F:DNA binding"/>
    <property type="evidence" value="ECO:0007669"/>
    <property type="project" value="UniProtKB-KW"/>
</dbReference>
<evidence type="ECO:0000256" key="1">
    <source>
        <dbReference type="ARBA" id="ARBA00004123"/>
    </source>
</evidence>
<evidence type="ECO:0000313" key="7">
    <source>
        <dbReference type="Proteomes" id="UP000327013"/>
    </source>
</evidence>
<name>A0A660KRF2_9ROSI</name>
<evidence type="ECO:0000256" key="4">
    <source>
        <dbReference type="ARBA" id="ARBA00023163"/>
    </source>
</evidence>
<sequence length="288" mass="32416">MAELPLISCKFSSRVFRLDQSGLLCKPETRNFMAAMAMAMYDILMESIPGADEMINLSSVPFEAITSDEMISSCSSCSENNRKIKEPIFHNFLAVAGRDHVEVSKAEGVALASMNPSELEEISLDLKLDCASCVTTKRKSCENSAKLTPPSSSGRGIKRMKHNCREVSLELKLGFDPWVIKKTIQTSDVGDLARLLLAAGLVEQHVLPMWDAETIEKIQDGVGVVVWDSDTKSEHQMEFKQWKSGSYVLIKQWKNEFVIRRKLKRGDEVGLYWDQINSRFNFSVLKQL</sequence>
<dbReference type="InterPro" id="IPR051442">
    <property type="entry name" value="B3_domain"/>
</dbReference>
<keyword evidence="2" id="KW-0805">Transcription regulation</keyword>
<dbReference type="CDD" id="cd10017">
    <property type="entry name" value="B3_DNA"/>
    <property type="match status" value="1"/>
</dbReference>
<dbReference type="Gene3D" id="2.40.330.10">
    <property type="entry name" value="DNA-binding pseudobarrel domain"/>
    <property type="match status" value="1"/>
</dbReference>
<keyword evidence="4" id="KW-0804">Transcription</keyword>
<dbReference type="GO" id="GO:0005634">
    <property type="term" value="C:nucleus"/>
    <property type="evidence" value="ECO:0007669"/>
    <property type="project" value="UniProtKB-SubCell"/>
</dbReference>